<dbReference type="AlphaFoldDB" id="A0A9P6ADM0"/>
<organism evidence="2 3">
    <name type="scientific">Hydnum rufescens UP504</name>
    <dbReference type="NCBI Taxonomy" id="1448309"/>
    <lineage>
        <taxon>Eukaryota</taxon>
        <taxon>Fungi</taxon>
        <taxon>Dikarya</taxon>
        <taxon>Basidiomycota</taxon>
        <taxon>Agaricomycotina</taxon>
        <taxon>Agaricomycetes</taxon>
        <taxon>Cantharellales</taxon>
        <taxon>Hydnaceae</taxon>
        <taxon>Hydnum</taxon>
    </lineage>
</organism>
<comment type="caution">
    <text evidence="2">The sequence shown here is derived from an EMBL/GenBank/DDBJ whole genome shotgun (WGS) entry which is preliminary data.</text>
</comment>
<keyword evidence="1" id="KW-1133">Transmembrane helix</keyword>
<evidence type="ECO:0000313" key="2">
    <source>
        <dbReference type="EMBL" id="KAF9503975.1"/>
    </source>
</evidence>
<protein>
    <submittedName>
        <fullName evidence="2">Uncharacterized protein</fullName>
    </submittedName>
</protein>
<evidence type="ECO:0000256" key="1">
    <source>
        <dbReference type="SAM" id="Phobius"/>
    </source>
</evidence>
<keyword evidence="1" id="KW-0472">Membrane</keyword>
<feature type="transmembrane region" description="Helical" evidence="1">
    <location>
        <begin position="145"/>
        <end position="166"/>
    </location>
</feature>
<dbReference type="OrthoDB" id="2371309at2759"/>
<name>A0A9P6ADM0_9AGAM</name>
<evidence type="ECO:0000313" key="3">
    <source>
        <dbReference type="Proteomes" id="UP000886523"/>
    </source>
</evidence>
<accession>A0A9P6ADM0</accession>
<proteinExistence type="predicted"/>
<gene>
    <name evidence="2" type="ORF">BS47DRAFT_1322721</name>
</gene>
<keyword evidence="3" id="KW-1185">Reference proteome</keyword>
<feature type="transmembrane region" description="Helical" evidence="1">
    <location>
        <begin position="82"/>
        <end position="100"/>
    </location>
</feature>
<keyword evidence="1" id="KW-0812">Transmembrane</keyword>
<dbReference type="Proteomes" id="UP000886523">
    <property type="component" value="Unassembled WGS sequence"/>
</dbReference>
<feature type="transmembrane region" description="Helical" evidence="1">
    <location>
        <begin position="50"/>
        <end position="70"/>
    </location>
</feature>
<feature type="transmembrane region" description="Helical" evidence="1">
    <location>
        <begin position="12"/>
        <end position="35"/>
    </location>
</feature>
<reference evidence="2" key="1">
    <citation type="journal article" date="2020" name="Nat. Commun.">
        <title>Large-scale genome sequencing of mycorrhizal fungi provides insights into the early evolution of symbiotic traits.</title>
        <authorList>
            <person name="Miyauchi S."/>
            <person name="Kiss E."/>
            <person name="Kuo A."/>
            <person name="Drula E."/>
            <person name="Kohler A."/>
            <person name="Sanchez-Garcia M."/>
            <person name="Morin E."/>
            <person name="Andreopoulos B."/>
            <person name="Barry K.W."/>
            <person name="Bonito G."/>
            <person name="Buee M."/>
            <person name="Carver A."/>
            <person name="Chen C."/>
            <person name="Cichocki N."/>
            <person name="Clum A."/>
            <person name="Culley D."/>
            <person name="Crous P.W."/>
            <person name="Fauchery L."/>
            <person name="Girlanda M."/>
            <person name="Hayes R.D."/>
            <person name="Keri Z."/>
            <person name="LaButti K."/>
            <person name="Lipzen A."/>
            <person name="Lombard V."/>
            <person name="Magnuson J."/>
            <person name="Maillard F."/>
            <person name="Murat C."/>
            <person name="Nolan M."/>
            <person name="Ohm R.A."/>
            <person name="Pangilinan J."/>
            <person name="Pereira M.F."/>
            <person name="Perotto S."/>
            <person name="Peter M."/>
            <person name="Pfister S."/>
            <person name="Riley R."/>
            <person name="Sitrit Y."/>
            <person name="Stielow J.B."/>
            <person name="Szollosi G."/>
            <person name="Zifcakova L."/>
            <person name="Stursova M."/>
            <person name="Spatafora J.W."/>
            <person name="Tedersoo L."/>
            <person name="Vaario L.M."/>
            <person name="Yamada A."/>
            <person name="Yan M."/>
            <person name="Wang P."/>
            <person name="Xu J."/>
            <person name="Bruns T."/>
            <person name="Baldrian P."/>
            <person name="Vilgalys R."/>
            <person name="Dunand C."/>
            <person name="Henrissat B."/>
            <person name="Grigoriev I.V."/>
            <person name="Hibbett D."/>
            <person name="Nagy L.G."/>
            <person name="Martin F.M."/>
        </authorList>
    </citation>
    <scope>NUCLEOTIDE SEQUENCE</scope>
    <source>
        <strain evidence="2">UP504</strain>
    </source>
</reference>
<dbReference type="EMBL" id="MU129279">
    <property type="protein sequence ID" value="KAF9503975.1"/>
    <property type="molecule type" value="Genomic_DNA"/>
</dbReference>
<sequence>MWCNNCFLLFPLRGGAIVFSVFIFAYNIAGAALLLKFGEFVYFHYPEWDIFAGVSFLVAFVTMINILALSNWSIAITRVSSFLWPFAFVASALRAIAMIVELSLGKKMIQWECDHDGQLYTGKYDSSGKVPHFSTGVCRFGVNSLFSVVVVCLLVDVGCQLYMMFLNWRFSKRLQKYGKPGSGLISNGVNTHLHLPNTA</sequence>